<dbReference type="EMBL" id="JAFCMP010000528">
    <property type="protein sequence ID" value="KAG5177162.1"/>
    <property type="molecule type" value="Genomic_DNA"/>
</dbReference>
<sequence length="171" mass="18791">MLTCDPILTFFLCRRDISPSNILAAGGRGLLIDFHVSCQTGETDYGLPSADASYITGKPWYRAVSLRHPTATEGHSAATDLESLFHTLLHLASDGVAVRWKHAQGPYMENSKLSSMTDPETWRVNVKARCAPELHAVIQQLHDLFFPDGGPYVKDVSVDAFLDVLHSHMAG</sequence>
<evidence type="ECO:0000313" key="2">
    <source>
        <dbReference type="EMBL" id="KAG5177162.1"/>
    </source>
</evidence>
<comment type="caution">
    <text evidence="2">The sequence shown here is derived from an EMBL/GenBank/DDBJ whole genome shotgun (WGS) entry which is preliminary data.</text>
</comment>
<keyword evidence="3" id="KW-1185">Reference proteome</keyword>
<dbReference type="InterPro" id="IPR000719">
    <property type="entry name" value="Prot_kinase_dom"/>
</dbReference>
<name>A0A836C9H8_9STRA</name>
<gene>
    <name evidence="2" type="ORF">JKP88DRAFT_265122</name>
</gene>
<evidence type="ECO:0000313" key="3">
    <source>
        <dbReference type="Proteomes" id="UP000664859"/>
    </source>
</evidence>
<dbReference type="Proteomes" id="UP000664859">
    <property type="component" value="Unassembled WGS sequence"/>
</dbReference>
<evidence type="ECO:0000259" key="1">
    <source>
        <dbReference type="PROSITE" id="PS50011"/>
    </source>
</evidence>
<dbReference type="PROSITE" id="PS50011">
    <property type="entry name" value="PROTEIN_KINASE_DOM"/>
    <property type="match status" value="1"/>
</dbReference>
<dbReference type="GO" id="GO:0004672">
    <property type="term" value="F:protein kinase activity"/>
    <property type="evidence" value="ECO:0007669"/>
    <property type="project" value="InterPro"/>
</dbReference>
<dbReference type="GO" id="GO:0005524">
    <property type="term" value="F:ATP binding"/>
    <property type="evidence" value="ECO:0007669"/>
    <property type="project" value="InterPro"/>
</dbReference>
<dbReference type="SUPFAM" id="SSF56112">
    <property type="entry name" value="Protein kinase-like (PK-like)"/>
    <property type="match status" value="1"/>
</dbReference>
<protein>
    <recommendedName>
        <fullName evidence="1">Protein kinase domain-containing protein</fullName>
    </recommendedName>
</protein>
<reference evidence="2" key="1">
    <citation type="submission" date="2021-02" db="EMBL/GenBank/DDBJ databases">
        <title>First Annotated Genome of the Yellow-green Alga Tribonema minus.</title>
        <authorList>
            <person name="Mahan K.M."/>
        </authorList>
    </citation>
    <scope>NUCLEOTIDE SEQUENCE</scope>
    <source>
        <strain evidence="2">UTEX B ZZ1240</strain>
    </source>
</reference>
<accession>A0A836C9H8</accession>
<organism evidence="2 3">
    <name type="scientific">Tribonema minus</name>
    <dbReference type="NCBI Taxonomy" id="303371"/>
    <lineage>
        <taxon>Eukaryota</taxon>
        <taxon>Sar</taxon>
        <taxon>Stramenopiles</taxon>
        <taxon>Ochrophyta</taxon>
        <taxon>PX clade</taxon>
        <taxon>Xanthophyceae</taxon>
        <taxon>Tribonematales</taxon>
        <taxon>Tribonemataceae</taxon>
        <taxon>Tribonema</taxon>
    </lineage>
</organism>
<proteinExistence type="predicted"/>
<dbReference type="AlphaFoldDB" id="A0A836C9H8"/>
<feature type="domain" description="Protein kinase" evidence="1">
    <location>
        <begin position="1"/>
        <end position="162"/>
    </location>
</feature>
<dbReference type="OrthoDB" id="2319030at2759"/>
<dbReference type="InterPro" id="IPR011009">
    <property type="entry name" value="Kinase-like_dom_sf"/>
</dbReference>
<dbReference type="Gene3D" id="1.10.510.10">
    <property type="entry name" value="Transferase(Phosphotransferase) domain 1"/>
    <property type="match status" value="1"/>
</dbReference>